<evidence type="ECO:0000256" key="5">
    <source>
        <dbReference type="ARBA" id="ARBA00023125"/>
    </source>
</evidence>
<dbReference type="SUPFAM" id="SSF57959">
    <property type="entry name" value="Leucine zipper domain"/>
    <property type="match status" value="1"/>
</dbReference>
<dbReference type="InterPro" id="IPR004827">
    <property type="entry name" value="bZIP"/>
</dbReference>
<dbReference type="PANTHER" id="PTHR40621:SF11">
    <property type="entry name" value="TRANSCRIPTION FACTOR KAPC-RELATED"/>
    <property type="match status" value="1"/>
</dbReference>
<feature type="domain" description="BZIP" evidence="10">
    <location>
        <begin position="99"/>
        <end position="153"/>
    </location>
</feature>
<feature type="region of interest" description="Disordered" evidence="9">
    <location>
        <begin position="44"/>
        <end position="115"/>
    </location>
</feature>
<dbReference type="Proteomes" id="UP000319160">
    <property type="component" value="Unassembled WGS sequence"/>
</dbReference>
<keyword evidence="6" id="KW-0804">Transcription</keyword>
<dbReference type="CDD" id="cd14688">
    <property type="entry name" value="bZIP_YAP"/>
    <property type="match status" value="1"/>
</dbReference>
<comment type="similarity">
    <text evidence="3">Belongs to the bZIP family.</text>
</comment>
<evidence type="ECO:0000313" key="12">
    <source>
        <dbReference type="Proteomes" id="UP000319160"/>
    </source>
</evidence>
<comment type="caution">
    <text evidence="11">The sequence shown here is derived from an EMBL/GenBank/DDBJ whole genome shotgun (WGS) entry which is preliminary data.</text>
</comment>
<evidence type="ECO:0000256" key="3">
    <source>
        <dbReference type="ARBA" id="ARBA00007163"/>
    </source>
</evidence>
<comment type="subcellular location">
    <subcellularLocation>
        <location evidence="2">Nucleus</location>
    </subcellularLocation>
</comment>
<feature type="compositionally biased region" description="Acidic residues" evidence="9">
    <location>
        <begin position="1"/>
        <end position="12"/>
    </location>
</feature>
<dbReference type="AlphaFoldDB" id="A0A553HJD5"/>
<comment type="function">
    <text evidence="1">Putative transcription factor.</text>
</comment>
<name>A0A553HJD5_9PEZI</name>
<evidence type="ECO:0000256" key="2">
    <source>
        <dbReference type="ARBA" id="ARBA00004123"/>
    </source>
</evidence>
<dbReference type="InterPro" id="IPR046347">
    <property type="entry name" value="bZIP_sf"/>
</dbReference>
<dbReference type="Gene3D" id="1.20.5.170">
    <property type="match status" value="1"/>
</dbReference>
<proteinExistence type="inferred from homology"/>
<evidence type="ECO:0000259" key="10">
    <source>
        <dbReference type="PROSITE" id="PS50217"/>
    </source>
</evidence>
<evidence type="ECO:0000256" key="1">
    <source>
        <dbReference type="ARBA" id="ARBA00004049"/>
    </source>
</evidence>
<dbReference type="Pfam" id="PF00170">
    <property type="entry name" value="bZIP_1"/>
    <property type="match status" value="1"/>
</dbReference>
<dbReference type="InterPro" id="IPR050936">
    <property type="entry name" value="AP-1-like"/>
</dbReference>
<dbReference type="SMART" id="SM00338">
    <property type="entry name" value="BRLZ"/>
    <property type="match status" value="1"/>
</dbReference>
<evidence type="ECO:0000256" key="7">
    <source>
        <dbReference type="ARBA" id="ARBA00023242"/>
    </source>
</evidence>
<evidence type="ECO:0000256" key="9">
    <source>
        <dbReference type="SAM" id="MobiDB-lite"/>
    </source>
</evidence>
<evidence type="ECO:0000256" key="4">
    <source>
        <dbReference type="ARBA" id="ARBA00023015"/>
    </source>
</evidence>
<keyword evidence="7" id="KW-0539">Nucleus</keyword>
<dbReference type="EMBL" id="VFLP01000102">
    <property type="protein sequence ID" value="TRX88061.1"/>
    <property type="molecule type" value="Genomic_DNA"/>
</dbReference>
<evidence type="ECO:0000256" key="6">
    <source>
        <dbReference type="ARBA" id="ARBA00023163"/>
    </source>
</evidence>
<evidence type="ECO:0000313" key="11">
    <source>
        <dbReference type="EMBL" id="TRX88061.1"/>
    </source>
</evidence>
<sequence length="191" mass="21861">MYSTDILDEFASPEDLSSSAFDYDPDICSFDSLDLGIEDIQETLLHELPFSPEYPSPEHSPPQTGGAPDNKHGSQESAPKPKRKRENRYKNAPPSVLSRRRAQNRASQRAYRERKDQRIKDLEGIINDLERKNEVLTKAYENLKAEYWKLKAQNDAGNLQPSISWDPSLPQLGDGMLYYGDPTINMRNYQI</sequence>
<organism evidence="11 12">
    <name type="scientific">Xylaria flabelliformis</name>
    <dbReference type="NCBI Taxonomy" id="2512241"/>
    <lineage>
        <taxon>Eukaryota</taxon>
        <taxon>Fungi</taxon>
        <taxon>Dikarya</taxon>
        <taxon>Ascomycota</taxon>
        <taxon>Pezizomycotina</taxon>
        <taxon>Sordariomycetes</taxon>
        <taxon>Xylariomycetidae</taxon>
        <taxon>Xylariales</taxon>
        <taxon>Xylariaceae</taxon>
        <taxon>Xylaria</taxon>
    </lineage>
</organism>
<dbReference type="GO" id="GO:0001228">
    <property type="term" value="F:DNA-binding transcription activator activity, RNA polymerase II-specific"/>
    <property type="evidence" value="ECO:0007669"/>
    <property type="project" value="TreeGrafter"/>
</dbReference>
<keyword evidence="5" id="KW-0238">DNA-binding</keyword>
<dbReference type="PROSITE" id="PS00036">
    <property type="entry name" value="BZIP_BASIC"/>
    <property type="match status" value="1"/>
</dbReference>
<reference evidence="12" key="1">
    <citation type="submission" date="2019-06" db="EMBL/GenBank/DDBJ databases">
        <title>Draft genome sequence of the griseofulvin-producing fungus Xylaria cubensis strain G536.</title>
        <authorList>
            <person name="Mead M.E."/>
            <person name="Raja H.A."/>
            <person name="Steenwyk J.L."/>
            <person name="Knowles S.L."/>
            <person name="Oberlies N.H."/>
            <person name="Rokas A."/>
        </authorList>
    </citation>
    <scope>NUCLEOTIDE SEQUENCE [LARGE SCALE GENOMIC DNA]</scope>
    <source>
        <strain evidence="12">G536</strain>
    </source>
</reference>
<dbReference type="STRING" id="2512241.A0A553HJD5"/>
<dbReference type="GO" id="GO:0000976">
    <property type="term" value="F:transcription cis-regulatory region binding"/>
    <property type="evidence" value="ECO:0007669"/>
    <property type="project" value="InterPro"/>
</dbReference>
<evidence type="ECO:0000256" key="8">
    <source>
        <dbReference type="ARBA" id="ARBA00044067"/>
    </source>
</evidence>
<keyword evidence="12" id="KW-1185">Reference proteome</keyword>
<dbReference type="OrthoDB" id="2593073at2759"/>
<gene>
    <name evidence="11" type="ORF">FHL15_011063</name>
</gene>
<dbReference type="GO" id="GO:0090575">
    <property type="term" value="C:RNA polymerase II transcription regulator complex"/>
    <property type="evidence" value="ECO:0007669"/>
    <property type="project" value="TreeGrafter"/>
</dbReference>
<keyword evidence="4" id="KW-0805">Transcription regulation</keyword>
<accession>A0A553HJD5</accession>
<feature type="region of interest" description="Disordered" evidence="9">
    <location>
        <begin position="1"/>
        <end position="23"/>
    </location>
</feature>
<protein>
    <recommendedName>
        <fullName evidence="8">Putative transcription factor kapC</fullName>
    </recommendedName>
</protein>
<dbReference type="PANTHER" id="PTHR40621">
    <property type="entry name" value="TRANSCRIPTION FACTOR KAPC-RELATED"/>
    <property type="match status" value="1"/>
</dbReference>
<dbReference type="PROSITE" id="PS50217">
    <property type="entry name" value="BZIP"/>
    <property type="match status" value="1"/>
</dbReference>